<proteinExistence type="predicted"/>
<accession>A0A6J4KL43</accession>
<evidence type="ECO:0000313" key="2">
    <source>
        <dbReference type="EMBL" id="CAA9309037.1"/>
    </source>
</evidence>
<sequence>MTQPDTADARDGSGDPESDPAAIGERSFEEPDGDGGAVPQEAPEQHPGT</sequence>
<dbReference type="EMBL" id="CADCUE010000001">
    <property type="protein sequence ID" value="CAA9309037.1"/>
    <property type="molecule type" value="Genomic_DNA"/>
</dbReference>
<organism evidence="2">
    <name type="scientific">uncultured Frankineae bacterium</name>
    <dbReference type="NCBI Taxonomy" id="437475"/>
    <lineage>
        <taxon>Bacteria</taxon>
        <taxon>Bacillati</taxon>
        <taxon>Actinomycetota</taxon>
        <taxon>Actinomycetes</taxon>
        <taxon>Frankiales</taxon>
        <taxon>environmental samples</taxon>
    </lineage>
</organism>
<feature type="region of interest" description="Disordered" evidence="1">
    <location>
        <begin position="1"/>
        <end position="49"/>
    </location>
</feature>
<gene>
    <name evidence="2" type="ORF">AVDCRST_MAG16-15</name>
</gene>
<protein>
    <submittedName>
        <fullName evidence="2">Uncharacterized protein</fullName>
    </submittedName>
</protein>
<evidence type="ECO:0000256" key="1">
    <source>
        <dbReference type="SAM" id="MobiDB-lite"/>
    </source>
</evidence>
<name>A0A6J4KL43_9ACTN</name>
<reference evidence="2" key="1">
    <citation type="submission" date="2020-02" db="EMBL/GenBank/DDBJ databases">
        <authorList>
            <person name="Meier V. D."/>
        </authorList>
    </citation>
    <scope>NUCLEOTIDE SEQUENCE</scope>
    <source>
        <strain evidence="2">AVDCRST_MAG16</strain>
    </source>
</reference>
<dbReference type="AlphaFoldDB" id="A0A6J4KL43"/>